<accession>A0A8B7Y4V4</accession>
<dbReference type="KEGG" id="aplc:110977243"/>
<evidence type="ECO:0000256" key="3">
    <source>
        <dbReference type="ARBA" id="ARBA00022692"/>
    </source>
</evidence>
<evidence type="ECO:0000313" key="12">
    <source>
        <dbReference type="RefSeq" id="XP_022086881.1"/>
    </source>
</evidence>
<keyword evidence="5 8" id="KW-1133">Transmembrane helix</keyword>
<evidence type="ECO:0000256" key="1">
    <source>
        <dbReference type="ARBA" id="ARBA00004167"/>
    </source>
</evidence>
<protein>
    <submittedName>
        <fullName evidence="12">ER membrane protein complex subunit 7-like</fullName>
    </submittedName>
</protein>
<evidence type="ECO:0000256" key="8">
    <source>
        <dbReference type="SAM" id="Phobius"/>
    </source>
</evidence>
<feature type="transmembrane region" description="Helical" evidence="8">
    <location>
        <begin position="150"/>
        <end position="168"/>
    </location>
</feature>
<feature type="chain" id="PRO_5034751445" evidence="9">
    <location>
        <begin position="19"/>
        <end position="222"/>
    </location>
</feature>
<dbReference type="OMA" id="EMENMQM"/>
<feature type="domain" description="ER membrane protein complex subunit 7 beta-sandwich" evidence="10">
    <location>
        <begin position="43"/>
        <end position="153"/>
    </location>
</feature>
<sequence length="222" mass="25228">MLRTLILVLTMWACPCFMEETEDNKVNDTFTIEGKVLVTGVKAAEWLPHTRILVDGGQYVGFLRADGAFKVTGVPSGSYVVEVANPTYVFEPARVDITAKGKMRARKVNHIQSNAVVTLPYPLRFKSKQHAMYFQKREEFRITDMLKNPMVLMMILPLIFIVVLPKLINTQDPEIQKEMQNMNLMNPKTEMPDLSEMMAKMFGGGSSQPKKKEKTAKIKKIK</sequence>
<dbReference type="PANTHER" id="PTHR13605:SF4">
    <property type="entry name" value="ER MEMBRANE PROTEIN COMPLEX SUBUNIT 7"/>
    <property type="match status" value="1"/>
</dbReference>
<dbReference type="GO" id="GO:0072546">
    <property type="term" value="C:EMC complex"/>
    <property type="evidence" value="ECO:0007669"/>
    <property type="project" value="TreeGrafter"/>
</dbReference>
<evidence type="ECO:0000256" key="9">
    <source>
        <dbReference type="SAM" id="SignalP"/>
    </source>
</evidence>
<reference evidence="12" key="1">
    <citation type="submission" date="2025-08" db="UniProtKB">
        <authorList>
            <consortium name="RefSeq"/>
        </authorList>
    </citation>
    <scope>IDENTIFICATION</scope>
</reference>
<dbReference type="InterPro" id="IPR039163">
    <property type="entry name" value="EMC7"/>
</dbReference>
<feature type="signal peptide" evidence="9">
    <location>
        <begin position="1"/>
        <end position="18"/>
    </location>
</feature>
<evidence type="ECO:0000256" key="5">
    <source>
        <dbReference type="ARBA" id="ARBA00022989"/>
    </source>
</evidence>
<organism evidence="11 12">
    <name type="scientific">Acanthaster planci</name>
    <name type="common">Crown-of-thorns starfish</name>
    <dbReference type="NCBI Taxonomy" id="133434"/>
    <lineage>
        <taxon>Eukaryota</taxon>
        <taxon>Metazoa</taxon>
        <taxon>Echinodermata</taxon>
        <taxon>Eleutherozoa</taxon>
        <taxon>Asterozoa</taxon>
        <taxon>Asteroidea</taxon>
        <taxon>Valvatacea</taxon>
        <taxon>Valvatida</taxon>
        <taxon>Acanthasteridae</taxon>
        <taxon>Acanthaster</taxon>
    </lineage>
</organism>
<evidence type="ECO:0000256" key="7">
    <source>
        <dbReference type="SAM" id="MobiDB-lite"/>
    </source>
</evidence>
<keyword evidence="6 8" id="KW-0472">Membrane</keyword>
<evidence type="ECO:0000256" key="4">
    <source>
        <dbReference type="ARBA" id="ARBA00022729"/>
    </source>
</evidence>
<dbReference type="AlphaFoldDB" id="A0A8B7Y4V4"/>
<dbReference type="Pfam" id="PF09430">
    <property type="entry name" value="EMC7_beta-sandw"/>
    <property type="match status" value="1"/>
</dbReference>
<dbReference type="Proteomes" id="UP000694845">
    <property type="component" value="Unplaced"/>
</dbReference>
<dbReference type="OrthoDB" id="27095at2759"/>
<comment type="subcellular location">
    <subcellularLocation>
        <location evidence="1">Membrane</location>
        <topology evidence="1">Single-pass membrane protein</topology>
    </subcellularLocation>
</comment>
<dbReference type="RefSeq" id="XP_022086881.1">
    <property type="nucleotide sequence ID" value="XM_022231189.1"/>
</dbReference>
<feature type="region of interest" description="Disordered" evidence="7">
    <location>
        <begin position="199"/>
        <end position="222"/>
    </location>
</feature>
<evidence type="ECO:0000256" key="6">
    <source>
        <dbReference type="ARBA" id="ARBA00023136"/>
    </source>
</evidence>
<evidence type="ECO:0000259" key="10">
    <source>
        <dbReference type="Pfam" id="PF09430"/>
    </source>
</evidence>
<dbReference type="GO" id="GO:0030246">
    <property type="term" value="F:carbohydrate binding"/>
    <property type="evidence" value="ECO:0007669"/>
    <property type="project" value="InterPro"/>
</dbReference>
<dbReference type="InterPro" id="IPR019008">
    <property type="entry name" value="Beta_sandwich_EMC7"/>
</dbReference>
<evidence type="ECO:0000313" key="11">
    <source>
        <dbReference type="Proteomes" id="UP000694845"/>
    </source>
</evidence>
<keyword evidence="4 9" id="KW-0732">Signal</keyword>
<comment type="similarity">
    <text evidence="2">Belongs to the EMC7 family.</text>
</comment>
<dbReference type="CTD" id="56851"/>
<proteinExistence type="inferred from homology"/>
<dbReference type="SUPFAM" id="SSF49452">
    <property type="entry name" value="Starch-binding domain-like"/>
    <property type="match status" value="1"/>
</dbReference>
<feature type="compositionally biased region" description="Basic residues" evidence="7">
    <location>
        <begin position="209"/>
        <end position="222"/>
    </location>
</feature>
<evidence type="ECO:0000256" key="2">
    <source>
        <dbReference type="ARBA" id="ARBA00008880"/>
    </source>
</evidence>
<gene>
    <name evidence="12" type="primary">LOC110977243</name>
</gene>
<dbReference type="PANTHER" id="PTHR13605">
    <property type="entry name" value="ER MEMBRANE PROTEIN COMPLEX SUBUNIT 7"/>
    <property type="match status" value="1"/>
</dbReference>
<dbReference type="GeneID" id="110977243"/>
<keyword evidence="11" id="KW-1185">Reference proteome</keyword>
<dbReference type="Gene3D" id="2.60.40.1120">
    <property type="entry name" value="Carboxypeptidase-like, regulatory domain"/>
    <property type="match status" value="1"/>
</dbReference>
<name>A0A8B7Y4V4_ACAPL</name>
<dbReference type="InterPro" id="IPR013784">
    <property type="entry name" value="Carb-bd-like_fold"/>
</dbReference>
<keyword evidence="3 8" id="KW-0812">Transmembrane</keyword>